<organism evidence="2 3">
    <name type="scientific">Zostera marina</name>
    <name type="common">Eelgrass</name>
    <dbReference type="NCBI Taxonomy" id="29655"/>
    <lineage>
        <taxon>Eukaryota</taxon>
        <taxon>Viridiplantae</taxon>
        <taxon>Streptophyta</taxon>
        <taxon>Embryophyta</taxon>
        <taxon>Tracheophyta</taxon>
        <taxon>Spermatophyta</taxon>
        <taxon>Magnoliopsida</taxon>
        <taxon>Liliopsida</taxon>
        <taxon>Zosteraceae</taxon>
        <taxon>Zostera</taxon>
    </lineage>
</organism>
<accession>A0A0K9P0Q3</accession>
<dbReference type="AlphaFoldDB" id="A0A0K9P0Q3"/>
<evidence type="ECO:0000313" key="2">
    <source>
        <dbReference type="EMBL" id="KMZ62611.1"/>
    </source>
</evidence>
<dbReference type="Proteomes" id="UP000036987">
    <property type="component" value="Unassembled WGS sequence"/>
</dbReference>
<feature type="region of interest" description="Disordered" evidence="1">
    <location>
        <begin position="194"/>
        <end position="231"/>
    </location>
</feature>
<evidence type="ECO:0000256" key="1">
    <source>
        <dbReference type="SAM" id="MobiDB-lite"/>
    </source>
</evidence>
<evidence type="ECO:0000313" key="3">
    <source>
        <dbReference type="Proteomes" id="UP000036987"/>
    </source>
</evidence>
<sequence length="231" mass="25566">MKPPSSSFSNPMSIDLPPNMPVININPSVCNDALVDSVSLTDLNLNYVSLNKSILRSSFDLLNILDFSEKPIPNTIVEIGDLSKSISVNKLTKYIKSSDDLQNNSITPIESKMFIDGSTSFATSSNPSVNHNCNILVISYPPVLQNSPEFWYCAIRSVEEVEVKIRLTKKHNFEYLSAVARCINFSPRTSTPQPIAVNTSSFKSKGKENVEPKSIGPSNLKKTKHLMLQQS</sequence>
<keyword evidence="3" id="KW-1185">Reference proteome</keyword>
<gene>
    <name evidence="2" type="ORF">ZOSMA_44G00100</name>
</gene>
<dbReference type="EMBL" id="LFYR01001330">
    <property type="protein sequence ID" value="KMZ62611.1"/>
    <property type="molecule type" value="Genomic_DNA"/>
</dbReference>
<proteinExistence type="predicted"/>
<protein>
    <submittedName>
        <fullName evidence="2">Uncharacterized protein</fullName>
    </submittedName>
</protein>
<feature type="compositionally biased region" description="Polar residues" evidence="1">
    <location>
        <begin position="194"/>
        <end position="203"/>
    </location>
</feature>
<comment type="caution">
    <text evidence="2">The sequence shown here is derived from an EMBL/GenBank/DDBJ whole genome shotgun (WGS) entry which is preliminary data.</text>
</comment>
<name>A0A0K9P0Q3_ZOSMR</name>
<reference evidence="3" key="1">
    <citation type="journal article" date="2016" name="Nature">
        <title>The genome of the seagrass Zostera marina reveals angiosperm adaptation to the sea.</title>
        <authorList>
            <person name="Olsen J.L."/>
            <person name="Rouze P."/>
            <person name="Verhelst B."/>
            <person name="Lin Y.-C."/>
            <person name="Bayer T."/>
            <person name="Collen J."/>
            <person name="Dattolo E."/>
            <person name="De Paoli E."/>
            <person name="Dittami S."/>
            <person name="Maumus F."/>
            <person name="Michel G."/>
            <person name="Kersting A."/>
            <person name="Lauritano C."/>
            <person name="Lohaus R."/>
            <person name="Toepel M."/>
            <person name="Tonon T."/>
            <person name="Vanneste K."/>
            <person name="Amirebrahimi M."/>
            <person name="Brakel J."/>
            <person name="Bostroem C."/>
            <person name="Chovatia M."/>
            <person name="Grimwood J."/>
            <person name="Jenkins J.W."/>
            <person name="Jueterbock A."/>
            <person name="Mraz A."/>
            <person name="Stam W.T."/>
            <person name="Tice H."/>
            <person name="Bornberg-Bauer E."/>
            <person name="Green P.J."/>
            <person name="Pearson G.A."/>
            <person name="Procaccini G."/>
            <person name="Duarte C.M."/>
            <person name="Schmutz J."/>
            <person name="Reusch T.B.H."/>
            <person name="Van de Peer Y."/>
        </authorList>
    </citation>
    <scope>NUCLEOTIDE SEQUENCE [LARGE SCALE GENOMIC DNA]</scope>
    <source>
        <strain evidence="3">cv. Finnish</strain>
    </source>
</reference>